<evidence type="ECO:0000256" key="1">
    <source>
        <dbReference type="SAM" id="SignalP"/>
    </source>
</evidence>
<organism evidence="2 3">
    <name type="scientific">Nostoc flagelliforme CCNUN1</name>
    <dbReference type="NCBI Taxonomy" id="2038116"/>
    <lineage>
        <taxon>Bacteria</taxon>
        <taxon>Bacillati</taxon>
        <taxon>Cyanobacteriota</taxon>
        <taxon>Cyanophyceae</taxon>
        <taxon>Nostocales</taxon>
        <taxon>Nostocaceae</taxon>
        <taxon>Nostoc</taxon>
    </lineage>
</organism>
<dbReference type="KEGG" id="nfl:COO91_07750"/>
<dbReference type="EMBL" id="CP024785">
    <property type="protein sequence ID" value="AUB41694.1"/>
    <property type="molecule type" value="Genomic_DNA"/>
</dbReference>
<reference evidence="2 3" key="1">
    <citation type="submission" date="2017-11" db="EMBL/GenBank/DDBJ databases">
        <title>Complete genome of a free-living desiccation-tolerant cyanobacterium and its photosynthetic adaptation to extreme terrestrial habitat.</title>
        <authorList>
            <person name="Shang J."/>
        </authorList>
    </citation>
    <scope>NUCLEOTIDE SEQUENCE [LARGE SCALE GENOMIC DNA]</scope>
    <source>
        <strain evidence="2 3">CCNUN1</strain>
    </source>
</reference>
<feature type="chain" id="PRO_5014603505" description="PEP-CTERM sorting domain-containing protein" evidence="1">
    <location>
        <begin position="24"/>
        <end position="295"/>
    </location>
</feature>
<proteinExistence type="predicted"/>
<name>A0A2K8T1W7_9NOSO</name>
<evidence type="ECO:0000313" key="2">
    <source>
        <dbReference type="EMBL" id="AUB41694.1"/>
    </source>
</evidence>
<dbReference type="Proteomes" id="UP000232003">
    <property type="component" value="Chromosome"/>
</dbReference>
<dbReference type="OrthoDB" id="483976at2"/>
<protein>
    <recommendedName>
        <fullName evidence="4">PEP-CTERM sorting domain-containing protein</fullName>
    </recommendedName>
</protein>
<keyword evidence="1" id="KW-0732">Signal</keyword>
<sequence length="295" mass="31068">MLNKYLKVLLSSALLLTVGTSFSENVNAQAVVNDTFTDGGFTNGADPLDISWFGISSNFSQTVSTPSQIQLSVVEDQTLGSGKALNLDTPSFTTSNPRFIPPHLALGTFAPVSLGSEPGDTLYLSFDFRFTTKPSTSTTSSQFPDFRAGGLRFGLYNSAFTPVTANILASLVGSGTPVEDDGGYFVVVGLAGTSNLGVYRENFNSGDSVSGGFGGLSLISTSSVPTIDDTIRHTAVLTIRRLDSQTVRITASIDGFLVRAVDSGAGIITSFDEIVVRSGFSDLNLNIDNVVLQTL</sequence>
<evidence type="ECO:0000313" key="3">
    <source>
        <dbReference type="Proteomes" id="UP000232003"/>
    </source>
</evidence>
<accession>A0A2K8T1W7</accession>
<feature type="signal peptide" evidence="1">
    <location>
        <begin position="1"/>
        <end position="23"/>
    </location>
</feature>
<evidence type="ECO:0008006" key="4">
    <source>
        <dbReference type="Google" id="ProtNLM"/>
    </source>
</evidence>
<keyword evidence="3" id="KW-1185">Reference proteome</keyword>
<dbReference type="AlphaFoldDB" id="A0A2K8T1W7"/>
<dbReference type="RefSeq" id="WP_157816711.1">
    <property type="nucleotide sequence ID" value="NZ_CAWNNC010000001.1"/>
</dbReference>
<gene>
    <name evidence="2" type="ORF">COO91_07750</name>
</gene>